<dbReference type="InterPro" id="IPR038721">
    <property type="entry name" value="IS701-like_DDE_dom"/>
</dbReference>
<dbReference type="EMBL" id="ADEF01000060">
    <property type="protein sequence ID" value="EFA96785.1"/>
    <property type="molecule type" value="Genomic_DNA"/>
</dbReference>
<dbReference type="InterPro" id="IPR012337">
    <property type="entry name" value="RNaseH-like_sf"/>
</dbReference>
<proteinExistence type="predicted"/>
<gene>
    <name evidence="2" type="ORF">HMPREF9019_0326</name>
</gene>
<name>D1W1H4_9BACT</name>
<evidence type="ECO:0000313" key="2">
    <source>
        <dbReference type="EMBL" id="EFA96785.1"/>
    </source>
</evidence>
<dbReference type="AlphaFoldDB" id="D1W1H4"/>
<dbReference type="Proteomes" id="UP000004001">
    <property type="component" value="Unassembled WGS sequence"/>
</dbReference>
<dbReference type="eggNOG" id="COG3385">
    <property type="taxonomic scope" value="Bacteria"/>
</dbReference>
<sequence length="411" mass="47251">MMISEPLSQYEEILKDAIRTSMKESGAKLAKTFQTLLIEILTLYMILPRKINFTQMARYGKHGEQTYRQNFNRKKKDCIDWLLLNLSLARRVLDMDGLLAIAIDPCYISKAGKKTPHIGRFWSGCAGAVKHGLEIMGIGLLDVANNKCMMLRAHQTIGNSALKMRNKTLVEYYISVMKRYSKKLLSITDIVVADAFFSTSTFEKGISELGFYLVSRFRDNACLHYIPKREKRRGRPRVKGDKIDLANLNLSCMEELHIDGLDGKVYTLEAYAKALKKRVRLVIWRMPGGKCKLFFSTKLSMTGEEVLKTYRTRFQIEFCYRDSKQFTGLMDCQARHKRQLDFAFNASFASLNAAKVFMKDNGMDNSMEKVKSLMFNANYTKLIFDMSRCRPNRTLISKIVKELIGWQPKAA</sequence>
<keyword evidence="3" id="KW-1185">Reference proteome</keyword>
<reference evidence="2 3" key="1">
    <citation type="submission" date="2009-12" db="EMBL/GenBank/DDBJ databases">
        <title>Genome Sequence of Prevotella timonensis CRIS 5C-B1.</title>
        <authorList>
            <person name="Durkin A.S."/>
            <person name="Madupu R."/>
            <person name="Torralba M."/>
            <person name="Methe B."/>
            <person name="Sutton G."/>
            <person name="Strausberg R.L."/>
            <person name="Nelson K.E."/>
        </authorList>
    </citation>
    <scope>NUCLEOTIDE SEQUENCE [LARGE SCALE GENOMIC DNA]</scope>
    <source>
        <strain evidence="2 3">CRIS 5C-B1</strain>
    </source>
</reference>
<feature type="domain" description="Transposase IS701-like DDE" evidence="1">
    <location>
        <begin position="36"/>
        <end position="244"/>
    </location>
</feature>
<comment type="caution">
    <text evidence="2">The sequence shown here is derived from an EMBL/GenBank/DDBJ whole genome shotgun (WGS) entry which is preliminary data.</text>
</comment>
<protein>
    <recommendedName>
        <fullName evidence="1">Transposase IS701-like DDE domain-containing protein</fullName>
    </recommendedName>
</protein>
<organism evidence="2 3">
    <name type="scientific">Hoylesella timonensis CRIS 5C-B1</name>
    <dbReference type="NCBI Taxonomy" id="679189"/>
    <lineage>
        <taxon>Bacteria</taxon>
        <taxon>Pseudomonadati</taxon>
        <taxon>Bacteroidota</taxon>
        <taxon>Bacteroidia</taxon>
        <taxon>Bacteroidales</taxon>
        <taxon>Prevotellaceae</taxon>
        <taxon>Hoylesella</taxon>
    </lineage>
</organism>
<dbReference type="Pfam" id="PF13546">
    <property type="entry name" value="DDE_5"/>
    <property type="match status" value="1"/>
</dbReference>
<evidence type="ECO:0000259" key="1">
    <source>
        <dbReference type="Pfam" id="PF13546"/>
    </source>
</evidence>
<accession>D1W1H4</accession>
<dbReference type="SUPFAM" id="SSF53098">
    <property type="entry name" value="Ribonuclease H-like"/>
    <property type="match status" value="1"/>
</dbReference>
<evidence type="ECO:0000313" key="3">
    <source>
        <dbReference type="Proteomes" id="UP000004001"/>
    </source>
</evidence>